<evidence type="ECO:0000313" key="5">
    <source>
        <dbReference type="Proteomes" id="UP001165122"/>
    </source>
</evidence>
<keyword evidence="3" id="KW-0472">Membrane</keyword>
<feature type="region of interest" description="Disordered" evidence="2">
    <location>
        <begin position="630"/>
        <end position="670"/>
    </location>
</feature>
<dbReference type="PANTHER" id="PTHR16950:SF16">
    <property type="entry name" value="ZINC TRANSPORTER ZIP13"/>
    <property type="match status" value="1"/>
</dbReference>
<dbReference type="OrthoDB" id="46759at2759"/>
<feature type="coiled-coil region" evidence="1">
    <location>
        <begin position="493"/>
        <end position="562"/>
    </location>
</feature>
<feature type="compositionally biased region" description="Low complexity" evidence="2">
    <location>
        <begin position="151"/>
        <end position="163"/>
    </location>
</feature>
<feature type="region of interest" description="Disordered" evidence="2">
    <location>
        <begin position="823"/>
        <end position="860"/>
    </location>
</feature>
<dbReference type="EMBL" id="BRXW01000309">
    <property type="protein sequence ID" value="GMI17842.1"/>
    <property type="molecule type" value="Genomic_DNA"/>
</dbReference>
<gene>
    <name evidence="4" type="ORF">TrLO_g14168</name>
</gene>
<feature type="compositionally biased region" description="Polar residues" evidence="2">
    <location>
        <begin position="109"/>
        <end position="134"/>
    </location>
</feature>
<feature type="transmembrane region" description="Helical" evidence="3">
    <location>
        <begin position="1191"/>
        <end position="1214"/>
    </location>
</feature>
<evidence type="ECO:0000256" key="3">
    <source>
        <dbReference type="SAM" id="Phobius"/>
    </source>
</evidence>
<keyword evidence="5" id="KW-1185">Reference proteome</keyword>
<accession>A0A9W7FRT7</accession>
<feature type="coiled-coil region" evidence="1">
    <location>
        <begin position="440"/>
        <end position="467"/>
    </location>
</feature>
<evidence type="ECO:0000256" key="2">
    <source>
        <dbReference type="SAM" id="MobiDB-lite"/>
    </source>
</evidence>
<dbReference type="Proteomes" id="UP001165122">
    <property type="component" value="Unassembled WGS sequence"/>
</dbReference>
<dbReference type="AlphaFoldDB" id="A0A9W7FRT7"/>
<keyword evidence="3" id="KW-0812">Transmembrane</keyword>
<feature type="transmembrane region" description="Helical" evidence="3">
    <location>
        <begin position="1031"/>
        <end position="1049"/>
    </location>
</feature>
<protein>
    <submittedName>
        <fullName evidence="4">Uncharacterized protein</fullName>
    </submittedName>
</protein>
<feature type="region of interest" description="Disordered" evidence="2">
    <location>
        <begin position="96"/>
        <end position="137"/>
    </location>
</feature>
<dbReference type="GO" id="GO:0005385">
    <property type="term" value="F:zinc ion transmembrane transporter activity"/>
    <property type="evidence" value="ECO:0007669"/>
    <property type="project" value="TreeGrafter"/>
</dbReference>
<feature type="coiled-coil region" evidence="1">
    <location>
        <begin position="237"/>
        <end position="320"/>
    </location>
</feature>
<feature type="compositionally biased region" description="Polar residues" evidence="2">
    <location>
        <begin position="642"/>
        <end position="653"/>
    </location>
</feature>
<keyword evidence="3" id="KW-1133">Transmembrane helix</keyword>
<comment type="caution">
    <text evidence="4">The sequence shown here is derived from an EMBL/GenBank/DDBJ whole genome shotgun (WGS) entry which is preliminary data.</text>
</comment>
<dbReference type="GO" id="GO:0006882">
    <property type="term" value="P:intracellular zinc ion homeostasis"/>
    <property type="evidence" value="ECO:0007669"/>
    <property type="project" value="TreeGrafter"/>
</dbReference>
<organism evidence="4 5">
    <name type="scientific">Triparma laevis f. longispina</name>
    <dbReference type="NCBI Taxonomy" id="1714387"/>
    <lineage>
        <taxon>Eukaryota</taxon>
        <taxon>Sar</taxon>
        <taxon>Stramenopiles</taxon>
        <taxon>Ochrophyta</taxon>
        <taxon>Bolidophyceae</taxon>
        <taxon>Parmales</taxon>
        <taxon>Triparmaceae</taxon>
        <taxon>Triparma</taxon>
    </lineage>
</organism>
<feature type="transmembrane region" description="Helical" evidence="3">
    <location>
        <begin position="903"/>
        <end position="925"/>
    </location>
</feature>
<proteinExistence type="predicted"/>
<evidence type="ECO:0000313" key="4">
    <source>
        <dbReference type="EMBL" id="GMI17842.1"/>
    </source>
</evidence>
<evidence type="ECO:0000256" key="1">
    <source>
        <dbReference type="SAM" id="Coils"/>
    </source>
</evidence>
<keyword evidence="1" id="KW-0175">Coiled coil</keyword>
<feature type="region of interest" description="Disordered" evidence="2">
    <location>
        <begin position="151"/>
        <end position="178"/>
    </location>
</feature>
<name>A0A9W7FRT7_9STRA</name>
<sequence length="1232" mass="135331">MEGTLSLLDTINGHDEWTPYSATLSNGVLTLSSQSSSFEISISDPSTTNVSTWPDSTGFSVTFANGKNLGFKTSSKAQTSIWAASLAQYVEIQSSQTTQHTLEEPITIPSVNSSIDDTNTSLLHDPETSSTNLSHETKNVLESYEKDLKALSGLPPLPKSSLSPPRPPKPHLTSSETSAHTHNILNQSTLSLLDTSPNPSPSTSLNLPQTTVSVPITELLKSATSAKETFQDLKNVSAQLSNLKRSHNSELRSLERERDEFERKVERLERRVEEGEEVRKEVERRVEGLSSVRRDERETLEDLKNQVEKYERGVVEMKVKGVDEVREAVEEATEGVEIILKEEREKFSSQRRALERRYDLKLQNELATLEDELRQGHVMDKAVALAEALKAQNSEMFEFKRKVEEKWRRKFDKLQSQTAEAKKATGRDVKQLTSLHQNHVLALEKSLREETSRLDKARQQIKHLTITRASESAKNASDREVNWQSAAENEAEIGELKVMVERLGSQREEAERMAEAAISKAKRMGDDVRLEAAKVQGIRSRLSEAEAECVVLRRENEELKAYRMGGEGIVEVLRRENAILRREGGALKDELERMRGVLGNINGNIYGKKAAEMCREVALGGGGGWVRKPLGNLRENGKGKKSSNARLNSSPQTPVRALSGDDDHGNENMVGHLNHLLPAKVSEGIFYSVTKDAGGYNVAKTPAYVDVVFHFFEAEGDGHEGHDHDRHSRRLSGDDESVSGVFEEMHEYYEALASPTATCLNVTAGDEIELTFAHETETTVCKRLQLDNHVFQSAYPLHIEGAEIEEAGIEFFTMAIYRYEAPEEGDHEDEHDGHDHGRVMSEDDHHEEAPESEYPHLGEQFSVRSSKTNTVVGGPEATIVNDKLILDPDAAANTPEKGTSGEAFTACFVVLLVTLTGIIFAIPVVNKMVMVEQGDPAQGAAVKAVEFVERNGVLAAKGGDIEGGKVAPSNAEEARDSVLHPAVIAYSSAFAAGAILSCAFFLVLPEALNMMVNYTKDDPASEGIETESWKWGTAILAGLVFPWIIAIITEQITSCVVKRMGGEFVDKTRIVSGILVGDFFHNFTDGTFVAGAFLLCDSSFGWTVATSTIIHEIAQEIADYFVLTTVCGFSSAMALFLNFLSGVSVIFGCMLVTESDIDPNSLGYLLAFGGGVYISIGATECMPRIFSNSKGLGMALTSFLLFTVGAVSIGLVLLDHKHCETAEMPGHEGHSH</sequence>
<feature type="compositionally biased region" description="Basic and acidic residues" evidence="2">
    <location>
        <begin position="828"/>
        <end position="856"/>
    </location>
</feature>
<dbReference type="PANTHER" id="PTHR16950">
    <property type="entry name" value="ZINC TRANSPORTER SLC39A7 HISTIDINE-RICH MEMBRANE PROTEIN KE4"/>
    <property type="match status" value="1"/>
</dbReference>
<reference evidence="5" key="1">
    <citation type="journal article" date="2023" name="Commun. Biol.">
        <title>Genome analysis of Parmales, the sister group of diatoms, reveals the evolutionary specialization of diatoms from phago-mixotrophs to photoautotrophs.</title>
        <authorList>
            <person name="Ban H."/>
            <person name="Sato S."/>
            <person name="Yoshikawa S."/>
            <person name="Yamada K."/>
            <person name="Nakamura Y."/>
            <person name="Ichinomiya M."/>
            <person name="Sato N."/>
            <person name="Blanc-Mathieu R."/>
            <person name="Endo H."/>
            <person name="Kuwata A."/>
            <person name="Ogata H."/>
        </authorList>
    </citation>
    <scope>NUCLEOTIDE SEQUENCE [LARGE SCALE GENOMIC DNA]</scope>
    <source>
        <strain evidence="5">NIES 3700</strain>
    </source>
</reference>
<feature type="transmembrane region" description="Helical" evidence="3">
    <location>
        <begin position="1161"/>
        <end position="1179"/>
    </location>
</feature>
<feature type="transmembrane region" description="Helical" evidence="3">
    <location>
        <begin position="983"/>
        <end position="1004"/>
    </location>
</feature>